<name>A0A9X1RSP0_9GAMM</name>
<dbReference type="GO" id="GO:0003677">
    <property type="term" value="F:DNA binding"/>
    <property type="evidence" value="ECO:0007669"/>
    <property type="project" value="UniProtKB-KW"/>
</dbReference>
<gene>
    <name evidence="5" type="ORF">LG368_14765</name>
</gene>
<proteinExistence type="inferred from homology"/>
<accession>A0A9X1RSP0</accession>
<keyword evidence="5" id="KW-0255">Endonuclease</keyword>
<keyword evidence="5" id="KW-0378">Hydrolase</keyword>
<keyword evidence="2" id="KW-0680">Restriction system</keyword>
<sequence length="518" mass="58279">MSDVNLPEGWGYTNVGSYLYLKNGFAFKSGNYVNPSKVTYPVIRISDLNGFIATDKNAAHVEYGAEGFEIRRGDLLIAMSGATTGKIGIYEGSEPAYQNQRVGNLKLHFEALGCERYKNRLISALSDQILKIAYGGAQPNISGKAIEEIEISLPPLAEQKVIADKLDTLLAQVETTKARLERIPNILKTFRQSVLAAAVSGKLTEEWRVKNKFSFTKDERIEEIRKYKYQTWINAQEAKYEAKGKRPKTDSWKKKYKEAEIDPDFLERDLPEGWVCQPLEGLVYISARIGWKGLKASEYTETGPLFLSVHSLNYGREVKLSEAFHISKERFDESPEIILNNDDILLCKDGAGIGKIGIVKNLTESATINSSLLLIRSGKFFIPEFLYFFLAGPTIQRLVQERMTGSAVPHLFQRDVKEFVLEIPPLEEQEEIVRRVEELFAFADAIEQKANAALERVNNLTQSILAKAFRGELTADWRAANPELITGDNSAEALLAKIKAEREAMKKQPKKKATTRKI</sequence>
<dbReference type="SUPFAM" id="SSF116734">
    <property type="entry name" value="DNA methylase specificity domain"/>
    <property type="match status" value="2"/>
</dbReference>
<dbReference type="InterPro" id="IPR044946">
    <property type="entry name" value="Restrct_endonuc_typeI_TRD_sf"/>
</dbReference>
<dbReference type="PANTHER" id="PTHR43140">
    <property type="entry name" value="TYPE-1 RESTRICTION ENZYME ECOKI SPECIFICITY PROTEIN"/>
    <property type="match status" value="1"/>
</dbReference>
<dbReference type="PANTHER" id="PTHR43140:SF1">
    <property type="entry name" value="TYPE I RESTRICTION ENZYME ECOKI SPECIFICITY SUBUNIT"/>
    <property type="match status" value="1"/>
</dbReference>
<dbReference type="EMBL" id="JAJATW010000040">
    <property type="protein sequence ID" value="MCB5163130.1"/>
    <property type="molecule type" value="Genomic_DNA"/>
</dbReference>
<evidence type="ECO:0000313" key="5">
    <source>
        <dbReference type="EMBL" id="MCB5163130.1"/>
    </source>
</evidence>
<evidence type="ECO:0000259" key="4">
    <source>
        <dbReference type="Pfam" id="PF01420"/>
    </source>
</evidence>
<dbReference type="InterPro" id="IPR000055">
    <property type="entry name" value="Restrct_endonuc_typeI_TRD"/>
</dbReference>
<dbReference type="RefSeq" id="WP_226755468.1">
    <property type="nucleotide sequence ID" value="NZ_JAJATW010000040.1"/>
</dbReference>
<dbReference type="Pfam" id="PF01420">
    <property type="entry name" value="Methylase_S"/>
    <property type="match status" value="2"/>
</dbReference>
<feature type="domain" description="Type I restriction modification DNA specificity" evidence="4">
    <location>
        <begin position="7"/>
        <end position="184"/>
    </location>
</feature>
<evidence type="ECO:0000256" key="2">
    <source>
        <dbReference type="ARBA" id="ARBA00022747"/>
    </source>
</evidence>
<evidence type="ECO:0000256" key="1">
    <source>
        <dbReference type="ARBA" id="ARBA00010923"/>
    </source>
</evidence>
<organism evidence="5 6">
    <name type="scientific">Marinomonas algarum</name>
    <dbReference type="NCBI Taxonomy" id="2883105"/>
    <lineage>
        <taxon>Bacteria</taxon>
        <taxon>Pseudomonadati</taxon>
        <taxon>Pseudomonadota</taxon>
        <taxon>Gammaproteobacteria</taxon>
        <taxon>Oceanospirillales</taxon>
        <taxon>Oceanospirillaceae</taxon>
        <taxon>Marinomonas</taxon>
    </lineage>
</organism>
<dbReference type="GO" id="GO:0009307">
    <property type="term" value="P:DNA restriction-modification system"/>
    <property type="evidence" value="ECO:0007669"/>
    <property type="project" value="UniProtKB-KW"/>
</dbReference>
<comment type="similarity">
    <text evidence="1">Belongs to the type-I restriction system S methylase family.</text>
</comment>
<comment type="caution">
    <text evidence="5">The sequence shown here is derived from an EMBL/GenBank/DDBJ whole genome shotgun (WGS) entry which is preliminary data.</text>
</comment>
<keyword evidence="3" id="KW-0238">DNA-binding</keyword>
<dbReference type="Proteomes" id="UP001139095">
    <property type="component" value="Unassembled WGS sequence"/>
</dbReference>
<dbReference type="GO" id="GO:0004519">
    <property type="term" value="F:endonuclease activity"/>
    <property type="evidence" value="ECO:0007669"/>
    <property type="project" value="UniProtKB-KW"/>
</dbReference>
<dbReference type="Gene3D" id="3.90.220.20">
    <property type="entry name" value="DNA methylase specificity domains"/>
    <property type="match status" value="2"/>
</dbReference>
<dbReference type="InterPro" id="IPR051212">
    <property type="entry name" value="Type-I_RE_S_subunit"/>
</dbReference>
<keyword evidence="5" id="KW-0540">Nuclease</keyword>
<dbReference type="EC" id="3.1.21.-" evidence="5"/>
<feature type="domain" description="Type I restriction modification DNA specificity" evidence="4">
    <location>
        <begin position="322"/>
        <end position="456"/>
    </location>
</feature>
<reference evidence="5" key="1">
    <citation type="submission" date="2021-10" db="EMBL/GenBank/DDBJ databases">
        <title>Marinomonas pontica sp. nov., isolated from the Black Sea.</title>
        <authorList>
            <person name="Zhao L.-H."/>
            <person name="Xue J.-H."/>
        </authorList>
    </citation>
    <scope>NUCLEOTIDE SEQUENCE</scope>
    <source>
        <strain evidence="5">E8</strain>
    </source>
</reference>
<evidence type="ECO:0000256" key="3">
    <source>
        <dbReference type="ARBA" id="ARBA00023125"/>
    </source>
</evidence>
<dbReference type="GO" id="GO:0016787">
    <property type="term" value="F:hydrolase activity"/>
    <property type="evidence" value="ECO:0007669"/>
    <property type="project" value="UniProtKB-KW"/>
</dbReference>
<dbReference type="AlphaFoldDB" id="A0A9X1RSP0"/>
<protein>
    <submittedName>
        <fullName evidence="5">Restriction endonuclease subunit S</fullName>
        <ecNumber evidence="5">3.1.21.-</ecNumber>
    </submittedName>
</protein>
<dbReference type="CDD" id="cd17278">
    <property type="entry name" value="RMtype1_S_LdeBORF1052P-TRD2-CR2"/>
    <property type="match status" value="1"/>
</dbReference>
<keyword evidence="6" id="KW-1185">Reference proteome</keyword>
<evidence type="ECO:0000313" key="6">
    <source>
        <dbReference type="Proteomes" id="UP001139095"/>
    </source>
</evidence>